<dbReference type="KEGG" id="lcre:Pla8534_22620"/>
<protein>
    <submittedName>
        <fullName evidence="2">Uncharacterized protein</fullName>
    </submittedName>
</protein>
<proteinExistence type="predicted"/>
<dbReference type="EMBL" id="CP036433">
    <property type="protein sequence ID" value="QDU94471.1"/>
    <property type="molecule type" value="Genomic_DNA"/>
</dbReference>
<evidence type="ECO:0000256" key="1">
    <source>
        <dbReference type="SAM" id="MobiDB-lite"/>
    </source>
</evidence>
<keyword evidence="3" id="KW-1185">Reference proteome</keyword>
<organism evidence="2 3">
    <name type="scientific">Lignipirellula cremea</name>
    <dbReference type="NCBI Taxonomy" id="2528010"/>
    <lineage>
        <taxon>Bacteria</taxon>
        <taxon>Pseudomonadati</taxon>
        <taxon>Planctomycetota</taxon>
        <taxon>Planctomycetia</taxon>
        <taxon>Pirellulales</taxon>
        <taxon>Pirellulaceae</taxon>
        <taxon>Lignipirellula</taxon>
    </lineage>
</organism>
<accession>A0A518DRK9</accession>
<feature type="region of interest" description="Disordered" evidence="1">
    <location>
        <begin position="1"/>
        <end position="32"/>
    </location>
</feature>
<evidence type="ECO:0000313" key="2">
    <source>
        <dbReference type="EMBL" id="QDU94471.1"/>
    </source>
</evidence>
<dbReference type="Proteomes" id="UP000317648">
    <property type="component" value="Chromosome"/>
</dbReference>
<sequence>MKPKSKTGSGTEENSAPTLARDNVNEDANEDRERLAEDLAILVVRRFRAEREHALPGPPNSKDD</sequence>
<feature type="compositionally biased region" description="Polar residues" evidence="1">
    <location>
        <begin position="1"/>
        <end position="17"/>
    </location>
</feature>
<gene>
    <name evidence="2" type="ORF">Pla8534_22620</name>
</gene>
<dbReference type="AlphaFoldDB" id="A0A518DRK9"/>
<name>A0A518DRK9_9BACT</name>
<evidence type="ECO:0000313" key="3">
    <source>
        <dbReference type="Proteomes" id="UP000317648"/>
    </source>
</evidence>
<reference evidence="2 3" key="1">
    <citation type="submission" date="2019-02" db="EMBL/GenBank/DDBJ databases">
        <title>Deep-cultivation of Planctomycetes and their phenomic and genomic characterization uncovers novel biology.</title>
        <authorList>
            <person name="Wiegand S."/>
            <person name="Jogler M."/>
            <person name="Boedeker C."/>
            <person name="Pinto D."/>
            <person name="Vollmers J."/>
            <person name="Rivas-Marin E."/>
            <person name="Kohn T."/>
            <person name="Peeters S.H."/>
            <person name="Heuer A."/>
            <person name="Rast P."/>
            <person name="Oberbeckmann S."/>
            <person name="Bunk B."/>
            <person name="Jeske O."/>
            <person name="Meyerdierks A."/>
            <person name="Storesund J.E."/>
            <person name="Kallscheuer N."/>
            <person name="Luecker S."/>
            <person name="Lage O.M."/>
            <person name="Pohl T."/>
            <person name="Merkel B.J."/>
            <person name="Hornburger P."/>
            <person name="Mueller R.-W."/>
            <person name="Bruemmer F."/>
            <person name="Labrenz M."/>
            <person name="Spormann A.M."/>
            <person name="Op den Camp H."/>
            <person name="Overmann J."/>
            <person name="Amann R."/>
            <person name="Jetten M.S.M."/>
            <person name="Mascher T."/>
            <person name="Medema M.H."/>
            <person name="Devos D.P."/>
            <person name="Kaster A.-K."/>
            <person name="Ovreas L."/>
            <person name="Rohde M."/>
            <person name="Galperin M.Y."/>
            <person name="Jogler C."/>
        </authorList>
    </citation>
    <scope>NUCLEOTIDE SEQUENCE [LARGE SCALE GENOMIC DNA]</scope>
    <source>
        <strain evidence="2 3">Pla85_3_4</strain>
    </source>
</reference>
<dbReference type="RefSeq" id="WP_145052922.1">
    <property type="nucleotide sequence ID" value="NZ_CP036433.1"/>
</dbReference>